<feature type="transmembrane region" description="Helical" evidence="2">
    <location>
        <begin position="6"/>
        <end position="22"/>
    </location>
</feature>
<feature type="coiled-coil region" evidence="1">
    <location>
        <begin position="35"/>
        <end position="64"/>
    </location>
</feature>
<sequence>MLIEFTIFGALFFVCVAIRFLGESIRDETKRSSVTRRIEREAKRRELELKRAKLKAKKEEDARKWKEFNKAYKEILKGNY</sequence>
<keyword evidence="2" id="KW-0812">Transmembrane</keyword>
<dbReference type="Proteomes" id="UP000286598">
    <property type="component" value="Unassembled WGS sequence"/>
</dbReference>
<organism evidence="3 4">
    <name type="scientific">Leyella stercorea</name>
    <dbReference type="NCBI Taxonomy" id="363265"/>
    <lineage>
        <taxon>Bacteria</taxon>
        <taxon>Pseudomonadati</taxon>
        <taxon>Bacteroidota</taxon>
        <taxon>Bacteroidia</taxon>
        <taxon>Bacteroidales</taxon>
        <taxon>Prevotellaceae</taxon>
        <taxon>Leyella</taxon>
    </lineage>
</organism>
<reference evidence="3 4" key="1">
    <citation type="submission" date="2018-08" db="EMBL/GenBank/DDBJ databases">
        <title>A genome reference for cultivated species of the human gut microbiota.</title>
        <authorList>
            <person name="Zou Y."/>
            <person name="Xue W."/>
            <person name="Luo G."/>
        </authorList>
    </citation>
    <scope>NUCLEOTIDE SEQUENCE [LARGE SCALE GENOMIC DNA]</scope>
    <source>
        <strain evidence="3 4">AF42-9</strain>
    </source>
</reference>
<keyword evidence="2" id="KW-0472">Membrane</keyword>
<keyword evidence="2" id="KW-1133">Transmembrane helix</keyword>
<evidence type="ECO:0000313" key="3">
    <source>
        <dbReference type="EMBL" id="RHK47508.1"/>
    </source>
</evidence>
<dbReference type="AlphaFoldDB" id="A0A415GEL6"/>
<keyword evidence="4" id="KW-1185">Reference proteome</keyword>
<proteinExistence type="predicted"/>
<gene>
    <name evidence="3" type="ORF">DW060_12240</name>
</gene>
<protein>
    <submittedName>
        <fullName evidence="3">Uncharacterized protein</fullName>
    </submittedName>
</protein>
<accession>A0A415GEL6</accession>
<dbReference type="EMBL" id="QRNO01000090">
    <property type="protein sequence ID" value="RHK47508.1"/>
    <property type="molecule type" value="Genomic_DNA"/>
</dbReference>
<keyword evidence="1" id="KW-0175">Coiled coil</keyword>
<comment type="caution">
    <text evidence="3">The sequence shown here is derived from an EMBL/GenBank/DDBJ whole genome shotgun (WGS) entry which is preliminary data.</text>
</comment>
<name>A0A415GEL6_9BACT</name>
<evidence type="ECO:0000313" key="4">
    <source>
        <dbReference type="Proteomes" id="UP000286598"/>
    </source>
</evidence>
<dbReference type="RefSeq" id="WP_118356040.1">
    <property type="nucleotide sequence ID" value="NZ_CAUEVF010000001.1"/>
</dbReference>
<evidence type="ECO:0000256" key="2">
    <source>
        <dbReference type="SAM" id="Phobius"/>
    </source>
</evidence>
<evidence type="ECO:0000256" key="1">
    <source>
        <dbReference type="SAM" id="Coils"/>
    </source>
</evidence>